<keyword evidence="1" id="KW-0732">Signal</keyword>
<protein>
    <submittedName>
        <fullName evidence="2">Uncharacterized protein</fullName>
    </submittedName>
</protein>
<feature type="signal peptide" evidence="1">
    <location>
        <begin position="1"/>
        <end position="24"/>
    </location>
</feature>
<sequence length="207" mass="23570">MEITMHKITALIASLLLPISIASAQSNIKLSTIDGVENEDLMNVLRFQGINYHKVKFSGTHLWGKDFKIVIRDFANGKLIKTYEVFDSKEDEFFKLKEQEFNFNVLVQKTPNGKAKFDFRFLGFGIVKEIALGADQKDFALKSFQAGSNEVGFPINQSQSILAFTMPYQSKGKSTQYPNLINANVPPENLGRQFKIPRYFLVDLRFD</sequence>
<evidence type="ECO:0000313" key="3">
    <source>
        <dbReference type="Proteomes" id="UP000620127"/>
    </source>
</evidence>
<organism evidence="2 3">
    <name type="scientific">Undibacterium macrobrachii</name>
    <dbReference type="NCBI Taxonomy" id="1119058"/>
    <lineage>
        <taxon>Bacteria</taxon>
        <taxon>Pseudomonadati</taxon>
        <taxon>Pseudomonadota</taxon>
        <taxon>Betaproteobacteria</taxon>
        <taxon>Burkholderiales</taxon>
        <taxon>Oxalobacteraceae</taxon>
        <taxon>Undibacterium</taxon>
    </lineage>
</organism>
<dbReference type="EMBL" id="BMYT01000001">
    <property type="protein sequence ID" value="GGX00301.1"/>
    <property type="molecule type" value="Genomic_DNA"/>
</dbReference>
<keyword evidence="3" id="KW-1185">Reference proteome</keyword>
<feature type="chain" id="PRO_5046967630" evidence="1">
    <location>
        <begin position="25"/>
        <end position="207"/>
    </location>
</feature>
<dbReference type="Proteomes" id="UP000620127">
    <property type="component" value="Unassembled WGS sequence"/>
</dbReference>
<reference evidence="3" key="1">
    <citation type="journal article" date="2019" name="Int. J. Syst. Evol. Microbiol.">
        <title>The Global Catalogue of Microorganisms (GCM) 10K type strain sequencing project: providing services to taxonomists for standard genome sequencing and annotation.</title>
        <authorList>
            <consortium name="The Broad Institute Genomics Platform"/>
            <consortium name="The Broad Institute Genome Sequencing Center for Infectious Disease"/>
            <person name="Wu L."/>
            <person name="Ma J."/>
        </authorList>
    </citation>
    <scope>NUCLEOTIDE SEQUENCE [LARGE SCALE GENOMIC DNA]</scope>
    <source>
        <strain evidence="3">KCTC 23916</strain>
    </source>
</reference>
<name>A0ABQ2X601_9BURK</name>
<accession>A0ABQ2X601</accession>
<proteinExistence type="predicted"/>
<evidence type="ECO:0000256" key="1">
    <source>
        <dbReference type="SAM" id="SignalP"/>
    </source>
</evidence>
<evidence type="ECO:0000313" key="2">
    <source>
        <dbReference type="EMBL" id="GGX00301.1"/>
    </source>
</evidence>
<gene>
    <name evidence="2" type="ORF">GCM10011282_02670</name>
</gene>
<comment type="caution">
    <text evidence="2">The sequence shown here is derived from an EMBL/GenBank/DDBJ whole genome shotgun (WGS) entry which is preliminary data.</text>
</comment>